<sequence>MAAVPRSVTWGLLAAWAVHDLEELLTMPAASRRAAAGLRARHPRIPERVLRAVEISPAHAAVAIGMMGGVMAAASFAGARSGGRSAFYQTALAGFGWHTVTHLAQSAVLRTYTPGAVTAPLVAAPFAIWAQRRLKAAGVPLRTNDSPGPALWLFPATAAACHLTGHLVTRRLRASRQTAGRS</sequence>
<keyword evidence="3" id="KW-1185">Reference proteome</keyword>
<accession>A0A7W3N4V5</accession>
<dbReference type="InterPro" id="IPR025671">
    <property type="entry name" value="HXXEE"/>
</dbReference>
<organism evidence="2 3">
    <name type="scientific">Thermomonospora cellulosilytica</name>
    <dbReference type="NCBI Taxonomy" id="1411118"/>
    <lineage>
        <taxon>Bacteria</taxon>
        <taxon>Bacillati</taxon>
        <taxon>Actinomycetota</taxon>
        <taxon>Actinomycetes</taxon>
        <taxon>Streptosporangiales</taxon>
        <taxon>Thermomonosporaceae</taxon>
        <taxon>Thermomonospora</taxon>
    </lineage>
</organism>
<evidence type="ECO:0008006" key="4">
    <source>
        <dbReference type="Google" id="ProtNLM"/>
    </source>
</evidence>
<protein>
    <recommendedName>
        <fullName evidence="4">HXXEE domain-containing protein</fullName>
    </recommendedName>
</protein>
<dbReference type="Pfam" id="PF13787">
    <property type="entry name" value="HXXEE"/>
    <property type="match status" value="1"/>
</dbReference>
<evidence type="ECO:0000256" key="1">
    <source>
        <dbReference type="SAM" id="Phobius"/>
    </source>
</evidence>
<evidence type="ECO:0000313" key="2">
    <source>
        <dbReference type="EMBL" id="MBA9007507.1"/>
    </source>
</evidence>
<keyword evidence="1" id="KW-0812">Transmembrane</keyword>
<gene>
    <name evidence="2" type="ORF">HNR21_006389</name>
</gene>
<dbReference type="RefSeq" id="WP_182708054.1">
    <property type="nucleotide sequence ID" value="NZ_JACJII010000001.1"/>
</dbReference>
<proteinExistence type="predicted"/>
<dbReference type="EMBL" id="JACJII010000001">
    <property type="protein sequence ID" value="MBA9007507.1"/>
    <property type="molecule type" value="Genomic_DNA"/>
</dbReference>
<comment type="caution">
    <text evidence="2">The sequence shown here is derived from an EMBL/GenBank/DDBJ whole genome shotgun (WGS) entry which is preliminary data.</text>
</comment>
<keyword evidence="1" id="KW-0472">Membrane</keyword>
<feature type="transmembrane region" description="Helical" evidence="1">
    <location>
        <begin position="112"/>
        <end position="130"/>
    </location>
</feature>
<feature type="transmembrane region" description="Helical" evidence="1">
    <location>
        <begin position="150"/>
        <end position="168"/>
    </location>
</feature>
<feature type="transmembrane region" description="Helical" evidence="1">
    <location>
        <begin position="60"/>
        <end position="79"/>
    </location>
</feature>
<dbReference type="Proteomes" id="UP000539313">
    <property type="component" value="Unassembled WGS sequence"/>
</dbReference>
<name>A0A7W3N4V5_9ACTN</name>
<reference evidence="2 3" key="1">
    <citation type="submission" date="2020-08" db="EMBL/GenBank/DDBJ databases">
        <title>Sequencing the genomes of 1000 actinobacteria strains.</title>
        <authorList>
            <person name="Klenk H.-P."/>
        </authorList>
    </citation>
    <scope>NUCLEOTIDE SEQUENCE [LARGE SCALE GENOMIC DNA]</scope>
    <source>
        <strain evidence="2 3">DSM 45823</strain>
    </source>
</reference>
<evidence type="ECO:0000313" key="3">
    <source>
        <dbReference type="Proteomes" id="UP000539313"/>
    </source>
</evidence>
<keyword evidence="1" id="KW-1133">Transmembrane helix</keyword>
<dbReference type="AlphaFoldDB" id="A0A7W3N4V5"/>